<feature type="compositionally biased region" description="Polar residues" evidence="6">
    <location>
        <begin position="85"/>
        <end position="102"/>
    </location>
</feature>
<evidence type="ECO:0000256" key="4">
    <source>
        <dbReference type="ARBA" id="ARBA00023163"/>
    </source>
</evidence>
<protein>
    <submittedName>
        <fullName evidence="7">Uncharacterized protein</fullName>
    </submittedName>
</protein>
<keyword evidence="5" id="KW-0539">Nucleus</keyword>
<feature type="region of interest" description="Disordered" evidence="6">
    <location>
        <begin position="43"/>
        <end position="102"/>
    </location>
</feature>
<dbReference type="AlphaFoldDB" id="A0A811PW79"/>
<evidence type="ECO:0000313" key="7">
    <source>
        <dbReference type="EMBL" id="CAD6246924.1"/>
    </source>
</evidence>
<evidence type="ECO:0000256" key="6">
    <source>
        <dbReference type="SAM" id="MobiDB-lite"/>
    </source>
</evidence>
<dbReference type="GO" id="GO:0003700">
    <property type="term" value="F:DNA-binding transcription factor activity"/>
    <property type="evidence" value="ECO:0007669"/>
    <property type="project" value="InterPro"/>
</dbReference>
<evidence type="ECO:0000256" key="2">
    <source>
        <dbReference type="ARBA" id="ARBA00023015"/>
    </source>
</evidence>
<keyword evidence="2" id="KW-0805">Transcription regulation</keyword>
<dbReference type="PANTHER" id="PTHR12632">
    <property type="entry name" value="TRANSCRIPTION FACTOR NF-Y ALPHA-RELATED"/>
    <property type="match status" value="1"/>
</dbReference>
<accession>A0A811PW79</accession>
<dbReference type="GO" id="GO:0003677">
    <property type="term" value="F:DNA binding"/>
    <property type="evidence" value="ECO:0007669"/>
    <property type="project" value="UniProtKB-KW"/>
</dbReference>
<evidence type="ECO:0000256" key="5">
    <source>
        <dbReference type="ARBA" id="ARBA00023242"/>
    </source>
</evidence>
<feature type="compositionally biased region" description="Polar residues" evidence="6">
    <location>
        <begin position="62"/>
        <end position="77"/>
    </location>
</feature>
<comment type="subcellular location">
    <subcellularLocation>
        <location evidence="1">Nucleus</location>
    </subcellularLocation>
</comment>
<evidence type="ECO:0000256" key="1">
    <source>
        <dbReference type="ARBA" id="ARBA00004123"/>
    </source>
</evidence>
<gene>
    <name evidence="7" type="ORF">NCGR_LOCUS31157</name>
</gene>
<proteinExistence type="predicted"/>
<dbReference type="EMBL" id="CAJGYO010000007">
    <property type="protein sequence ID" value="CAD6246924.1"/>
    <property type="molecule type" value="Genomic_DNA"/>
</dbReference>
<dbReference type="PROSITE" id="PS51152">
    <property type="entry name" value="NFYA_HAP2_2"/>
    <property type="match status" value="1"/>
</dbReference>
<comment type="caution">
    <text evidence="7">The sequence shown here is derived from an EMBL/GenBank/DDBJ whole genome shotgun (WGS) entry which is preliminary data.</text>
</comment>
<keyword evidence="8" id="KW-1185">Reference proteome</keyword>
<sequence length="102" mass="11400">MACIMSSVVFYHYIHVAAYVMQPYLHESRHQHSLRCPRVTDRRFLNTKKESNGNDAGGGSKATFSKPLTRQVASSSSEIHKSDLPNPSSACRVQSCQAEMEL</sequence>
<dbReference type="GO" id="GO:0005634">
    <property type="term" value="C:nucleus"/>
    <property type="evidence" value="ECO:0007669"/>
    <property type="project" value="UniProtKB-SubCell"/>
</dbReference>
<name>A0A811PW79_9POAL</name>
<evidence type="ECO:0000256" key="3">
    <source>
        <dbReference type="ARBA" id="ARBA00023125"/>
    </source>
</evidence>
<dbReference type="InterPro" id="IPR001289">
    <property type="entry name" value="NFYA"/>
</dbReference>
<organism evidence="7 8">
    <name type="scientific">Miscanthus lutarioriparius</name>
    <dbReference type="NCBI Taxonomy" id="422564"/>
    <lineage>
        <taxon>Eukaryota</taxon>
        <taxon>Viridiplantae</taxon>
        <taxon>Streptophyta</taxon>
        <taxon>Embryophyta</taxon>
        <taxon>Tracheophyta</taxon>
        <taxon>Spermatophyta</taxon>
        <taxon>Magnoliopsida</taxon>
        <taxon>Liliopsida</taxon>
        <taxon>Poales</taxon>
        <taxon>Poaceae</taxon>
        <taxon>PACMAD clade</taxon>
        <taxon>Panicoideae</taxon>
        <taxon>Andropogonodae</taxon>
        <taxon>Andropogoneae</taxon>
        <taxon>Saccharinae</taxon>
        <taxon>Miscanthus</taxon>
    </lineage>
</organism>
<feature type="compositionally biased region" description="Basic and acidic residues" evidence="6">
    <location>
        <begin position="43"/>
        <end position="52"/>
    </location>
</feature>
<keyword evidence="4" id="KW-0804">Transcription</keyword>
<reference evidence="7" key="1">
    <citation type="submission" date="2020-10" db="EMBL/GenBank/DDBJ databases">
        <authorList>
            <person name="Han B."/>
            <person name="Lu T."/>
            <person name="Zhao Q."/>
            <person name="Huang X."/>
            <person name="Zhao Y."/>
        </authorList>
    </citation>
    <scope>NUCLEOTIDE SEQUENCE</scope>
</reference>
<keyword evidence="3" id="KW-0238">DNA-binding</keyword>
<evidence type="ECO:0000313" key="8">
    <source>
        <dbReference type="Proteomes" id="UP000604825"/>
    </source>
</evidence>
<dbReference type="OrthoDB" id="1097733at2759"/>
<dbReference type="Proteomes" id="UP000604825">
    <property type="component" value="Unassembled WGS sequence"/>
</dbReference>
<dbReference type="Gene3D" id="6.10.250.2430">
    <property type="match status" value="1"/>
</dbReference>